<sequence length="50" mass="5571">MIFAYLGPGLGAGALLVVIGVFSLIAITLFTFLWFPMKRLLKRISEKRNS</sequence>
<keyword evidence="1" id="KW-0472">Membrane</keyword>
<evidence type="ECO:0000256" key="1">
    <source>
        <dbReference type="SAM" id="Phobius"/>
    </source>
</evidence>
<protein>
    <submittedName>
        <fullName evidence="2">Uncharacterized protein</fullName>
    </submittedName>
</protein>
<dbReference type="KEGG" id="gax:Pan161_14690"/>
<reference evidence="2 3" key="1">
    <citation type="submission" date="2019-02" db="EMBL/GenBank/DDBJ databases">
        <title>Deep-cultivation of Planctomycetes and their phenomic and genomic characterization uncovers novel biology.</title>
        <authorList>
            <person name="Wiegand S."/>
            <person name="Jogler M."/>
            <person name="Boedeker C."/>
            <person name="Pinto D."/>
            <person name="Vollmers J."/>
            <person name="Rivas-Marin E."/>
            <person name="Kohn T."/>
            <person name="Peeters S.H."/>
            <person name="Heuer A."/>
            <person name="Rast P."/>
            <person name="Oberbeckmann S."/>
            <person name="Bunk B."/>
            <person name="Jeske O."/>
            <person name="Meyerdierks A."/>
            <person name="Storesund J.E."/>
            <person name="Kallscheuer N."/>
            <person name="Luecker S."/>
            <person name="Lage O.M."/>
            <person name="Pohl T."/>
            <person name="Merkel B.J."/>
            <person name="Hornburger P."/>
            <person name="Mueller R.-W."/>
            <person name="Bruemmer F."/>
            <person name="Labrenz M."/>
            <person name="Spormann A.M."/>
            <person name="Op den Camp H."/>
            <person name="Overmann J."/>
            <person name="Amann R."/>
            <person name="Jetten M.S.M."/>
            <person name="Mascher T."/>
            <person name="Medema M.H."/>
            <person name="Devos D.P."/>
            <person name="Kaster A.-K."/>
            <person name="Ovreas L."/>
            <person name="Rohde M."/>
            <person name="Galperin M.Y."/>
            <person name="Jogler C."/>
        </authorList>
    </citation>
    <scope>NUCLEOTIDE SEQUENCE [LARGE SCALE GENOMIC DNA]</scope>
    <source>
        <strain evidence="2 3">Pan161</strain>
    </source>
</reference>
<name>A0A517VA14_9PLAN</name>
<evidence type="ECO:0000313" key="3">
    <source>
        <dbReference type="Proteomes" id="UP000316855"/>
    </source>
</evidence>
<dbReference type="Proteomes" id="UP000316855">
    <property type="component" value="Chromosome"/>
</dbReference>
<accession>A0A517VA14</accession>
<organism evidence="2 3">
    <name type="scientific">Gimesia algae</name>
    <dbReference type="NCBI Taxonomy" id="2527971"/>
    <lineage>
        <taxon>Bacteria</taxon>
        <taxon>Pseudomonadati</taxon>
        <taxon>Planctomycetota</taxon>
        <taxon>Planctomycetia</taxon>
        <taxon>Planctomycetales</taxon>
        <taxon>Planctomycetaceae</taxon>
        <taxon>Gimesia</taxon>
    </lineage>
</organism>
<keyword evidence="1" id="KW-1133">Transmembrane helix</keyword>
<dbReference type="AlphaFoldDB" id="A0A517VA14"/>
<dbReference type="EMBL" id="CP036343">
    <property type="protein sequence ID" value="QDT89836.1"/>
    <property type="molecule type" value="Genomic_DNA"/>
</dbReference>
<proteinExistence type="predicted"/>
<keyword evidence="3" id="KW-1185">Reference proteome</keyword>
<keyword evidence="1" id="KW-0812">Transmembrane</keyword>
<feature type="transmembrane region" description="Helical" evidence="1">
    <location>
        <begin position="12"/>
        <end position="35"/>
    </location>
</feature>
<gene>
    <name evidence="2" type="ORF">Pan161_14690</name>
</gene>
<evidence type="ECO:0000313" key="2">
    <source>
        <dbReference type="EMBL" id="QDT89836.1"/>
    </source>
</evidence>